<dbReference type="PANTHER" id="PTHR32196:SF21">
    <property type="entry name" value="ABC TRANSPORTER PERMEASE PROTEIN YPHD-RELATED"/>
    <property type="match status" value="1"/>
</dbReference>
<organism evidence="9 10">
    <name type="scientific">Mesorhizobium marinum</name>
    <dbReference type="NCBI Taxonomy" id="3228790"/>
    <lineage>
        <taxon>Bacteria</taxon>
        <taxon>Pseudomonadati</taxon>
        <taxon>Pseudomonadota</taxon>
        <taxon>Alphaproteobacteria</taxon>
        <taxon>Hyphomicrobiales</taxon>
        <taxon>Phyllobacteriaceae</taxon>
        <taxon>Mesorhizobium</taxon>
    </lineage>
</organism>
<feature type="transmembrane region" description="Helical" evidence="8">
    <location>
        <begin position="165"/>
        <end position="183"/>
    </location>
</feature>
<evidence type="ECO:0000256" key="6">
    <source>
        <dbReference type="ARBA" id="ARBA00022989"/>
    </source>
</evidence>
<keyword evidence="4" id="KW-0997">Cell inner membrane</keyword>
<keyword evidence="6 8" id="KW-1133">Transmembrane helix</keyword>
<evidence type="ECO:0000313" key="10">
    <source>
        <dbReference type="Proteomes" id="UP001556196"/>
    </source>
</evidence>
<protein>
    <submittedName>
        <fullName evidence="9">ABC transporter permease</fullName>
    </submittedName>
</protein>
<feature type="transmembrane region" description="Helical" evidence="8">
    <location>
        <begin position="271"/>
        <end position="295"/>
    </location>
</feature>
<keyword evidence="5 8" id="KW-0812">Transmembrane</keyword>
<dbReference type="EMBL" id="JBFOCI010000006">
    <property type="protein sequence ID" value="MEW9807898.1"/>
    <property type="molecule type" value="Genomic_DNA"/>
</dbReference>
<feature type="transmembrane region" description="Helical" evidence="8">
    <location>
        <begin position="16"/>
        <end position="36"/>
    </location>
</feature>
<dbReference type="PANTHER" id="PTHR32196">
    <property type="entry name" value="ABC TRANSPORTER PERMEASE PROTEIN YPHD-RELATED-RELATED"/>
    <property type="match status" value="1"/>
</dbReference>
<keyword evidence="2" id="KW-0813">Transport</keyword>
<feature type="transmembrane region" description="Helical" evidence="8">
    <location>
        <begin position="247"/>
        <end position="265"/>
    </location>
</feature>
<dbReference type="CDD" id="cd06579">
    <property type="entry name" value="TM_PBP1_transp_AraH_like"/>
    <property type="match status" value="1"/>
</dbReference>
<sequence>MALGSLRLGNLSQEHIVLAIAVLIFAVASATLPGFFTPDNIVSIIRSVSVLGILALGMAIVIIGRGIDLSAVAIMAMSVAWYLQLLNDGMADAAALSLVLAGVLMIGLLNGFLVAYAEVPAIFVTLASGSFVFGYVRSQLISQDAVPVPNGHWVELFGGVRYFDIPVEVFIFGALAFVIFLFLRYTKWGRYVYFAGDNPVAARNVGMPVRPMLVLRYVISALIAFTAGLLTAASLHSINTRVVNSTLLYDIVLVAVIGGIGLSGGKGGVSNVLFGAALIGIMLNAMTIIDIPLIYQNLIKSTILLAAIIIDGLLNPRDEQTAQQGDI</sequence>
<evidence type="ECO:0000256" key="8">
    <source>
        <dbReference type="SAM" id="Phobius"/>
    </source>
</evidence>
<dbReference type="Proteomes" id="UP001556196">
    <property type="component" value="Unassembled WGS sequence"/>
</dbReference>
<feature type="transmembrane region" description="Helical" evidence="8">
    <location>
        <begin position="43"/>
        <end position="63"/>
    </location>
</feature>
<evidence type="ECO:0000256" key="1">
    <source>
        <dbReference type="ARBA" id="ARBA00004651"/>
    </source>
</evidence>
<evidence type="ECO:0000256" key="2">
    <source>
        <dbReference type="ARBA" id="ARBA00022448"/>
    </source>
</evidence>
<proteinExistence type="predicted"/>
<comment type="caution">
    <text evidence="9">The sequence shown here is derived from an EMBL/GenBank/DDBJ whole genome shotgun (WGS) entry which is preliminary data.</text>
</comment>
<keyword evidence="3" id="KW-1003">Cell membrane</keyword>
<name>A0ABV3R3S1_9HYPH</name>
<feature type="transmembrane region" description="Helical" evidence="8">
    <location>
        <begin position="93"/>
        <end position="113"/>
    </location>
</feature>
<dbReference type="InterPro" id="IPR001851">
    <property type="entry name" value="ABC_transp_permease"/>
</dbReference>
<evidence type="ECO:0000256" key="5">
    <source>
        <dbReference type="ARBA" id="ARBA00022692"/>
    </source>
</evidence>
<evidence type="ECO:0000256" key="7">
    <source>
        <dbReference type="ARBA" id="ARBA00023136"/>
    </source>
</evidence>
<comment type="subcellular location">
    <subcellularLocation>
        <location evidence="1">Cell membrane</location>
        <topology evidence="1">Multi-pass membrane protein</topology>
    </subcellularLocation>
</comment>
<keyword evidence="10" id="KW-1185">Reference proteome</keyword>
<feature type="transmembrane region" description="Helical" evidence="8">
    <location>
        <begin position="214"/>
        <end position="235"/>
    </location>
</feature>
<accession>A0ABV3R3S1</accession>
<dbReference type="RefSeq" id="WP_367725101.1">
    <property type="nucleotide sequence ID" value="NZ_JBFOCI010000006.1"/>
</dbReference>
<gene>
    <name evidence="9" type="ORF">ABUE31_18065</name>
</gene>
<evidence type="ECO:0000256" key="4">
    <source>
        <dbReference type="ARBA" id="ARBA00022519"/>
    </source>
</evidence>
<feature type="transmembrane region" description="Helical" evidence="8">
    <location>
        <begin position="119"/>
        <end position="136"/>
    </location>
</feature>
<evidence type="ECO:0000313" key="9">
    <source>
        <dbReference type="EMBL" id="MEW9807898.1"/>
    </source>
</evidence>
<dbReference type="Pfam" id="PF02653">
    <property type="entry name" value="BPD_transp_2"/>
    <property type="match status" value="1"/>
</dbReference>
<keyword evidence="7 8" id="KW-0472">Membrane</keyword>
<evidence type="ECO:0000256" key="3">
    <source>
        <dbReference type="ARBA" id="ARBA00022475"/>
    </source>
</evidence>
<reference evidence="9 10" key="1">
    <citation type="submission" date="2024-06" db="EMBL/GenBank/DDBJ databases">
        <authorList>
            <person name="Tuo L."/>
        </authorList>
    </citation>
    <scope>NUCLEOTIDE SEQUENCE [LARGE SCALE GENOMIC DNA]</scope>
    <source>
        <strain evidence="9 10">ZMM04-5</strain>
    </source>
</reference>